<protein>
    <recommendedName>
        <fullName evidence="3">C2H2-type domain-containing protein</fullName>
    </recommendedName>
</protein>
<comment type="caution">
    <text evidence="1">The sequence shown here is derived from an EMBL/GenBank/DDBJ whole genome shotgun (WGS) entry which is preliminary data.</text>
</comment>
<proteinExistence type="predicted"/>
<evidence type="ECO:0000313" key="2">
    <source>
        <dbReference type="Proteomes" id="UP000294003"/>
    </source>
</evidence>
<evidence type="ECO:0008006" key="3">
    <source>
        <dbReference type="Google" id="ProtNLM"/>
    </source>
</evidence>
<keyword evidence="2" id="KW-1185">Reference proteome</keyword>
<organism evidence="1 2">
    <name type="scientific">Monosporascus cannonballus</name>
    <dbReference type="NCBI Taxonomy" id="155416"/>
    <lineage>
        <taxon>Eukaryota</taxon>
        <taxon>Fungi</taxon>
        <taxon>Dikarya</taxon>
        <taxon>Ascomycota</taxon>
        <taxon>Pezizomycotina</taxon>
        <taxon>Sordariomycetes</taxon>
        <taxon>Xylariomycetidae</taxon>
        <taxon>Xylariales</taxon>
        <taxon>Xylariales incertae sedis</taxon>
        <taxon>Monosporascus</taxon>
    </lineage>
</organism>
<sequence length="228" mass="26605">MRCKAYCNQQDCPLEADKYGYCSGHFKQERGLYHYYKAHEQMYYQYRYDDSIEALERGHQHITLAIQARLLHTDWFFHDSRCYSHDYHVFGLMYDQGFLQRGIYNSGMGYIGVDINERTRACLEEAVLRVGSDWQEGNLCDRYGDMPAIQIVSPDTPGARYVPRCPEMNLEDFEVSKISPWPEVSEDSSSHVISQESPWHEVSEDSLWSDVSSDTDGCDIFAFERIKL</sequence>
<name>A0ABY0GUW4_9PEZI</name>
<accession>A0ABY0GUW4</accession>
<reference evidence="1 2" key="1">
    <citation type="submission" date="2018-06" db="EMBL/GenBank/DDBJ databases">
        <title>Complete Genomes of Monosporascus.</title>
        <authorList>
            <person name="Robinson A.J."/>
            <person name="Natvig D.O."/>
        </authorList>
    </citation>
    <scope>NUCLEOTIDE SEQUENCE [LARGE SCALE GENOMIC DNA]</scope>
    <source>
        <strain evidence="1 2">CBS 609.92</strain>
    </source>
</reference>
<gene>
    <name evidence="1" type="ORF">DL762_008885</name>
</gene>
<dbReference type="Proteomes" id="UP000294003">
    <property type="component" value="Unassembled WGS sequence"/>
</dbReference>
<evidence type="ECO:0000313" key="1">
    <source>
        <dbReference type="EMBL" id="RYO78072.1"/>
    </source>
</evidence>
<dbReference type="EMBL" id="QJNS01000409">
    <property type="protein sequence ID" value="RYO78072.1"/>
    <property type="molecule type" value="Genomic_DNA"/>
</dbReference>